<name>A0A8K0UW04_9AGAR</name>
<protein>
    <recommendedName>
        <fullName evidence="3">F-box domain-containing protein</fullName>
    </recommendedName>
</protein>
<evidence type="ECO:0000313" key="2">
    <source>
        <dbReference type="Proteomes" id="UP000813824"/>
    </source>
</evidence>
<proteinExistence type="predicted"/>
<dbReference type="EMBL" id="JAEVFJ010000006">
    <property type="protein sequence ID" value="KAH8103900.1"/>
    <property type="molecule type" value="Genomic_DNA"/>
</dbReference>
<evidence type="ECO:0008006" key="3">
    <source>
        <dbReference type="Google" id="ProtNLM"/>
    </source>
</evidence>
<gene>
    <name evidence="1" type="ORF">BXZ70DRAFT_670628</name>
</gene>
<dbReference type="Gene3D" id="1.20.1280.50">
    <property type="match status" value="1"/>
</dbReference>
<keyword evidence="2" id="KW-1185">Reference proteome</keyword>
<organism evidence="1 2">
    <name type="scientific">Cristinia sonorae</name>
    <dbReference type="NCBI Taxonomy" id="1940300"/>
    <lineage>
        <taxon>Eukaryota</taxon>
        <taxon>Fungi</taxon>
        <taxon>Dikarya</taxon>
        <taxon>Basidiomycota</taxon>
        <taxon>Agaricomycotina</taxon>
        <taxon>Agaricomycetes</taxon>
        <taxon>Agaricomycetidae</taxon>
        <taxon>Agaricales</taxon>
        <taxon>Pleurotineae</taxon>
        <taxon>Stephanosporaceae</taxon>
        <taxon>Cristinia</taxon>
    </lineage>
</organism>
<comment type="caution">
    <text evidence="1">The sequence shown here is derived from an EMBL/GenBank/DDBJ whole genome shotgun (WGS) entry which is preliminary data.</text>
</comment>
<reference evidence="1" key="1">
    <citation type="journal article" date="2021" name="New Phytol.">
        <title>Evolutionary innovations through gain and loss of genes in the ectomycorrhizal Boletales.</title>
        <authorList>
            <person name="Wu G."/>
            <person name="Miyauchi S."/>
            <person name="Morin E."/>
            <person name="Kuo A."/>
            <person name="Drula E."/>
            <person name="Varga T."/>
            <person name="Kohler A."/>
            <person name="Feng B."/>
            <person name="Cao Y."/>
            <person name="Lipzen A."/>
            <person name="Daum C."/>
            <person name="Hundley H."/>
            <person name="Pangilinan J."/>
            <person name="Johnson J."/>
            <person name="Barry K."/>
            <person name="LaButti K."/>
            <person name="Ng V."/>
            <person name="Ahrendt S."/>
            <person name="Min B."/>
            <person name="Choi I.G."/>
            <person name="Park H."/>
            <person name="Plett J.M."/>
            <person name="Magnuson J."/>
            <person name="Spatafora J.W."/>
            <person name="Nagy L.G."/>
            <person name="Henrissat B."/>
            <person name="Grigoriev I.V."/>
            <person name="Yang Z.L."/>
            <person name="Xu J."/>
            <person name="Martin F.M."/>
        </authorList>
    </citation>
    <scope>NUCLEOTIDE SEQUENCE</scope>
    <source>
        <strain evidence="1">KKN 215</strain>
    </source>
</reference>
<sequence length="168" mass="18648">MSSTSIATSPINRLPPETLIHIFGFIHKHALICDFFPEYINNFHREAKPGAWRTFYDWISLLHVCRYWRCAMSDTSLWSTIVVDGSVNPSKVLNFSIARAGTVPPRIHISLDTNQVRVTPLSIIPLDAIAGLQELRVQCYIQDFVDGGLDGSLGSLALRNVAAPALSL</sequence>
<dbReference type="OrthoDB" id="3176989at2759"/>
<evidence type="ECO:0000313" key="1">
    <source>
        <dbReference type="EMBL" id="KAH8103900.1"/>
    </source>
</evidence>
<accession>A0A8K0UW04</accession>
<dbReference type="AlphaFoldDB" id="A0A8K0UW04"/>
<dbReference type="Proteomes" id="UP000813824">
    <property type="component" value="Unassembled WGS sequence"/>
</dbReference>